<name>A0AA36CZT3_9BILA</name>
<evidence type="ECO:0000313" key="2">
    <source>
        <dbReference type="Proteomes" id="UP001177023"/>
    </source>
</evidence>
<comment type="caution">
    <text evidence="1">The sequence shown here is derived from an EMBL/GenBank/DDBJ whole genome shotgun (WGS) entry which is preliminary data.</text>
</comment>
<proteinExistence type="predicted"/>
<organism evidence="1 2">
    <name type="scientific">Mesorhabditis spiculigera</name>
    <dbReference type="NCBI Taxonomy" id="96644"/>
    <lineage>
        <taxon>Eukaryota</taxon>
        <taxon>Metazoa</taxon>
        <taxon>Ecdysozoa</taxon>
        <taxon>Nematoda</taxon>
        <taxon>Chromadorea</taxon>
        <taxon>Rhabditida</taxon>
        <taxon>Rhabditina</taxon>
        <taxon>Rhabditomorpha</taxon>
        <taxon>Rhabditoidea</taxon>
        <taxon>Rhabditidae</taxon>
        <taxon>Mesorhabditinae</taxon>
        <taxon>Mesorhabditis</taxon>
    </lineage>
</organism>
<dbReference type="EMBL" id="CATQJA010002650">
    <property type="protein sequence ID" value="CAJ0577434.1"/>
    <property type="molecule type" value="Genomic_DNA"/>
</dbReference>
<feature type="non-terminal residue" evidence="1">
    <location>
        <position position="1"/>
    </location>
</feature>
<protein>
    <submittedName>
        <fullName evidence="1">Uncharacterized protein</fullName>
    </submittedName>
</protein>
<reference evidence="1" key="1">
    <citation type="submission" date="2023-06" db="EMBL/GenBank/DDBJ databases">
        <authorList>
            <person name="Delattre M."/>
        </authorList>
    </citation>
    <scope>NUCLEOTIDE SEQUENCE</scope>
    <source>
        <strain evidence="1">AF72</strain>
    </source>
</reference>
<keyword evidence="2" id="KW-1185">Reference proteome</keyword>
<sequence length="70" mass="7515">MLLKIAVLLCVLGLLATPSLAKEPECTAVEMCGIAGCPDGKECVCYGKHSICMRTKPRGRRQALGWVPQV</sequence>
<accession>A0AA36CZT3</accession>
<dbReference type="AlphaFoldDB" id="A0AA36CZT3"/>
<gene>
    <name evidence="1" type="ORF">MSPICULIGERA_LOCUS15707</name>
</gene>
<dbReference type="Proteomes" id="UP001177023">
    <property type="component" value="Unassembled WGS sequence"/>
</dbReference>
<evidence type="ECO:0000313" key="1">
    <source>
        <dbReference type="EMBL" id="CAJ0577434.1"/>
    </source>
</evidence>